<evidence type="ECO:0000313" key="2">
    <source>
        <dbReference type="EMBL" id="KIF54460.1"/>
    </source>
</evidence>
<reference evidence="2 3" key="1">
    <citation type="submission" date="2014-07" db="EMBL/GenBank/DDBJ databases">
        <title>Unique and conserved regions in Vibrio harveyi and related species in comparison with the shrimp pathogen Vibrio harveyi CAIM 1792.</title>
        <authorList>
            <person name="Espinoza-Valles I."/>
            <person name="Vora G."/>
            <person name="Leekitcharoenphon P."/>
            <person name="Ussery D."/>
            <person name="Hoj L."/>
            <person name="Gomez-Gil B."/>
        </authorList>
    </citation>
    <scope>NUCLEOTIDE SEQUENCE [LARGE SCALE GENOMIC DNA]</scope>
    <source>
        <strain evidence="3">CAIM 1854 / LMG 25443</strain>
    </source>
</reference>
<dbReference type="EMBL" id="JPRD01000007">
    <property type="protein sequence ID" value="KIF54460.1"/>
    <property type="molecule type" value="Genomic_DNA"/>
</dbReference>
<organism evidence="2 3">
    <name type="scientific">Vibrio owensii CAIM 1854 = LMG 25443</name>
    <dbReference type="NCBI Taxonomy" id="1229493"/>
    <lineage>
        <taxon>Bacteria</taxon>
        <taxon>Pseudomonadati</taxon>
        <taxon>Pseudomonadota</taxon>
        <taxon>Gammaproteobacteria</taxon>
        <taxon>Vibrionales</taxon>
        <taxon>Vibrionaceae</taxon>
        <taxon>Vibrio</taxon>
    </lineage>
</organism>
<protein>
    <submittedName>
        <fullName evidence="2">Uncharacterized protein</fullName>
    </submittedName>
</protein>
<keyword evidence="1" id="KW-1133">Transmembrane helix</keyword>
<dbReference type="Proteomes" id="UP000031586">
    <property type="component" value="Unassembled WGS sequence"/>
</dbReference>
<accession>A0A0C1ZBI1</accession>
<proteinExistence type="predicted"/>
<evidence type="ECO:0000256" key="1">
    <source>
        <dbReference type="SAM" id="Phobius"/>
    </source>
</evidence>
<keyword evidence="1" id="KW-0472">Membrane</keyword>
<name>A0A0C1ZBI1_9VIBR</name>
<comment type="caution">
    <text evidence="2">The sequence shown here is derived from an EMBL/GenBank/DDBJ whole genome shotgun (WGS) entry which is preliminary data.</text>
</comment>
<gene>
    <name evidence="2" type="ORF">H735_03470</name>
</gene>
<dbReference type="PATRIC" id="fig|1229493.5.peg.5407"/>
<dbReference type="AlphaFoldDB" id="A0A0C1ZBI1"/>
<keyword evidence="1" id="KW-0812">Transmembrane</keyword>
<evidence type="ECO:0000313" key="3">
    <source>
        <dbReference type="Proteomes" id="UP000031586"/>
    </source>
</evidence>
<feature type="transmembrane region" description="Helical" evidence="1">
    <location>
        <begin position="12"/>
        <end position="34"/>
    </location>
</feature>
<feature type="transmembrane region" description="Helical" evidence="1">
    <location>
        <begin position="122"/>
        <end position="143"/>
    </location>
</feature>
<sequence>MLAESYKRSPKLTVFSVFFIITLIVGGVTAAEYLKESDFKNRAPESIALQLDELDKFDEGLKNLTAFVQLQKEQLTEQQKVISELEKKRSELEPIVESQTEVVEAIFRVQEQREQRGKWFDIGLGFVLGIIGSLISSVIFKLIEKRRKNA</sequence>